<name>A0AAW2FBT2_9HYME</name>
<organism evidence="1 2">
    <name type="scientific">Cardiocondyla obscurior</name>
    <dbReference type="NCBI Taxonomy" id="286306"/>
    <lineage>
        <taxon>Eukaryota</taxon>
        <taxon>Metazoa</taxon>
        <taxon>Ecdysozoa</taxon>
        <taxon>Arthropoda</taxon>
        <taxon>Hexapoda</taxon>
        <taxon>Insecta</taxon>
        <taxon>Pterygota</taxon>
        <taxon>Neoptera</taxon>
        <taxon>Endopterygota</taxon>
        <taxon>Hymenoptera</taxon>
        <taxon>Apocrita</taxon>
        <taxon>Aculeata</taxon>
        <taxon>Formicoidea</taxon>
        <taxon>Formicidae</taxon>
        <taxon>Myrmicinae</taxon>
        <taxon>Cardiocondyla</taxon>
    </lineage>
</organism>
<reference evidence="1 2" key="1">
    <citation type="submission" date="2023-03" db="EMBL/GenBank/DDBJ databases">
        <title>High recombination rates correlate with genetic variation in Cardiocondyla obscurior ants.</title>
        <authorList>
            <person name="Errbii M."/>
        </authorList>
    </citation>
    <scope>NUCLEOTIDE SEQUENCE [LARGE SCALE GENOMIC DNA]</scope>
    <source>
        <strain evidence="1">Alpha-2009</strain>
        <tissue evidence="1">Whole body</tissue>
    </source>
</reference>
<gene>
    <name evidence="1" type="ORF">PUN28_013290</name>
</gene>
<accession>A0AAW2FBT2</accession>
<dbReference type="Proteomes" id="UP001430953">
    <property type="component" value="Unassembled WGS sequence"/>
</dbReference>
<evidence type="ECO:0000313" key="1">
    <source>
        <dbReference type="EMBL" id="KAL0111961.1"/>
    </source>
</evidence>
<dbReference type="AlphaFoldDB" id="A0AAW2FBT2"/>
<sequence length="80" mass="8987">MRYAGHVLRASGFETDIEASCACSLTNYQHVPVSRLALKLYEPRSLAQDTVVVHLPMFDRTLTDNILPSKEDRPDIPQTS</sequence>
<dbReference type="EMBL" id="JADYXP020000013">
    <property type="protein sequence ID" value="KAL0111961.1"/>
    <property type="molecule type" value="Genomic_DNA"/>
</dbReference>
<protein>
    <submittedName>
        <fullName evidence="1">Uncharacterized protein</fullName>
    </submittedName>
</protein>
<comment type="caution">
    <text evidence="1">The sequence shown here is derived from an EMBL/GenBank/DDBJ whole genome shotgun (WGS) entry which is preliminary data.</text>
</comment>
<evidence type="ECO:0000313" key="2">
    <source>
        <dbReference type="Proteomes" id="UP001430953"/>
    </source>
</evidence>
<proteinExistence type="predicted"/>
<keyword evidence="2" id="KW-1185">Reference proteome</keyword>